<proteinExistence type="predicted"/>
<feature type="compositionally biased region" description="Polar residues" evidence="1">
    <location>
        <begin position="53"/>
        <end position="65"/>
    </location>
</feature>
<dbReference type="AlphaFoldDB" id="A0A165Q2Z8"/>
<protein>
    <submittedName>
        <fullName evidence="2">Uncharacterized protein</fullName>
    </submittedName>
</protein>
<keyword evidence="3" id="KW-1185">Reference proteome</keyword>
<sequence length="104" mass="11482">MSAGHRPDDLPDLTNHFGSARNAKAARRKHGSSLIQHTNPNATTISPAKHNTGLFTPPSSQNQTEMDARRMLISPPPEEFLRRNRAVVCEISVAFRKKLIGLLS</sequence>
<reference evidence="2 3" key="1">
    <citation type="journal article" date="2016" name="Mol. Biol. Evol.">
        <title>Comparative Genomics of Early-Diverging Mushroom-Forming Fungi Provides Insights into the Origins of Lignocellulose Decay Capabilities.</title>
        <authorList>
            <person name="Nagy L.G."/>
            <person name="Riley R."/>
            <person name="Tritt A."/>
            <person name="Adam C."/>
            <person name="Daum C."/>
            <person name="Floudas D."/>
            <person name="Sun H."/>
            <person name="Yadav J.S."/>
            <person name="Pangilinan J."/>
            <person name="Larsson K.H."/>
            <person name="Matsuura K."/>
            <person name="Barry K."/>
            <person name="Labutti K."/>
            <person name="Kuo R."/>
            <person name="Ohm R.A."/>
            <person name="Bhattacharya S.S."/>
            <person name="Shirouzu T."/>
            <person name="Yoshinaga Y."/>
            <person name="Martin F.M."/>
            <person name="Grigoriev I.V."/>
            <person name="Hibbett D.S."/>
        </authorList>
    </citation>
    <scope>NUCLEOTIDE SEQUENCE [LARGE SCALE GENOMIC DNA]</scope>
    <source>
        <strain evidence="2 3">L-15889</strain>
    </source>
</reference>
<gene>
    <name evidence="2" type="ORF">DAEQUDRAFT_727376</name>
</gene>
<feature type="compositionally biased region" description="Polar residues" evidence="1">
    <location>
        <begin position="33"/>
        <end position="46"/>
    </location>
</feature>
<dbReference type="Proteomes" id="UP000076727">
    <property type="component" value="Unassembled WGS sequence"/>
</dbReference>
<evidence type="ECO:0000313" key="3">
    <source>
        <dbReference type="Proteomes" id="UP000076727"/>
    </source>
</evidence>
<evidence type="ECO:0000313" key="2">
    <source>
        <dbReference type="EMBL" id="KZT68944.1"/>
    </source>
</evidence>
<organism evidence="2 3">
    <name type="scientific">Daedalea quercina L-15889</name>
    <dbReference type="NCBI Taxonomy" id="1314783"/>
    <lineage>
        <taxon>Eukaryota</taxon>
        <taxon>Fungi</taxon>
        <taxon>Dikarya</taxon>
        <taxon>Basidiomycota</taxon>
        <taxon>Agaricomycotina</taxon>
        <taxon>Agaricomycetes</taxon>
        <taxon>Polyporales</taxon>
        <taxon>Fomitopsis</taxon>
    </lineage>
</organism>
<evidence type="ECO:0000256" key="1">
    <source>
        <dbReference type="SAM" id="MobiDB-lite"/>
    </source>
</evidence>
<dbReference type="OrthoDB" id="10532231at2759"/>
<feature type="region of interest" description="Disordered" evidence="1">
    <location>
        <begin position="1"/>
        <end position="66"/>
    </location>
</feature>
<accession>A0A165Q2Z8</accession>
<name>A0A165Q2Z8_9APHY</name>
<dbReference type="EMBL" id="KV429062">
    <property type="protein sequence ID" value="KZT68944.1"/>
    <property type="molecule type" value="Genomic_DNA"/>
</dbReference>